<sequence>MVFPQCKFNQVAASFTTLGNKSSEDYFQVNCTTQQAGQASTSCRHNNNSKHEKISTRIDRDSIFLGYLYVGTRKAKSPGS</sequence>
<proteinExistence type="predicted"/>
<accession>A0A0A8XXQ3</accession>
<dbReference type="AlphaFoldDB" id="A0A0A8XXQ3"/>
<protein>
    <submittedName>
        <fullName evidence="1">Uncharacterized protein</fullName>
    </submittedName>
</protein>
<evidence type="ECO:0000313" key="1">
    <source>
        <dbReference type="EMBL" id="JAD18784.1"/>
    </source>
</evidence>
<reference evidence="1" key="1">
    <citation type="submission" date="2014-09" db="EMBL/GenBank/DDBJ databases">
        <authorList>
            <person name="Magalhaes I.L.F."/>
            <person name="Oliveira U."/>
            <person name="Santos F.R."/>
            <person name="Vidigal T.H.D.A."/>
            <person name="Brescovit A.D."/>
            <person name="Santos A.J."/>
        </authorList>
    </citation>
    <scope>NUCLEOTIDE SEQUENCE</scope>
    <source>
        <tissue evidence="1">Shoot tissue taken approximately 20 cm above the soil surface</tissue>
    </source>
</reference>
<name>A0A0A8XXQ3_ARUDO</name>
<organism evidence="1">
    <name type="scientific">Arundo donax</name>
    <name type="common">Giant reed</name>
    <name type="synonym">Donax arundinaceus</name>
    <dbReference type="NCBI Taxonomy" id="35708"/>
    <lineage>
        <taxon>Eukaryota</taxon>
        <taxon>Viridiplantae</taxon>
        <taxon>Streptophyta</taxon>
        <taxon>Embryophyta</taxon>
        <taxon>Tracheophyta</taxon>
        <taxon>Spermatophyta</taxon>
        <taxon>Magnoliopsida</taxon>
        <taxon>Liliopsida</taxon>
        <taxon>Poales</taxon>
        <taxon>Poaceae</taxon>
        <taxon>PACMAD clade</taxon>
        <taxon>Arundinoideae</taxon>
        <taxon>Arundineae</taxon>
        <taxon>Arundo</taxon>
    </lineage>
</organism>
<dbReference type="EMBL" id="GBRH01279111">
    <property type="protein sequence ID" value="JAD18784.1"/>
    <property type="molecule type" value="Transcribed_RNA"/>
</dbReference>
<reference evidence="1" key="2">
    <citation type="journal article" date="2015" name="Data Brief">
        <title>Shoot transcriptome of the giant reed, Arundo donax.</title>
        <authorList>
            <person name="Barrero R.A."/>
            <person name="Guerrero F.D."/>
            <person name="Moolhuijzen P."/>
            <person name="Goolsby J.A."/>
            <person name="Tidwell J."/>
            <person name="Bellgard S.E."/>
            <person name="Bellgard M.I."/>
        </authorList>
    </citation>
    <scope>NUCLEOTIDE SEQUENCE</scope>
    <source>
        <tissue evidence="1">Shoot tissue taken approximately 20 cm above the soil surface</tissue>
    </source>
</reference>